<feature type="region of interest" description="Disordered" evidence="1">
    <location>
        <begin position="135"/>
        <end position="154"/>
    </location>
</feature>
<accession>A0ABR0K1X5</accession>
<name>A0ABR0K1X5_9EURO</name>
<dbReference type="EMBL" id="JAVRRG010000134">
    <property type="protein sequence ID" value="KAK5081819.1"/>
    <property type="molecule type" value="Genomic_DNA"/>
</dbReference>
<comment type="caution">
    <text evidence="2">The sequence shown here is derived from an EMBL/GenBank/DDBJ whole genome shotgun (WGS) entry which is preliminary data.</text>
</comment>
<dbReference type="Proteomes" id="UP001345013">
    <property type="component" value="Unassembled WGS sequence"/>
</dbReference>
<protein>
    <recommendedName>
        <fullName evidence="4">Vegetative cell wall protein gp1</fullName>
    </recommendedName>
</protein>
<organism evidence="2 3">
    <name type="scientific">Lithohypha guttulata</name>
    <dbReference type="NCBI Taxonomy" id="1690604"/>
    <lineage>
        <taxon>Eukaryota</taxon>
        <taxon>Fungi</taxon>
        <taxon>Dikarya</taxon>
        <taxon>Ascomycota</taxon>
        <taxon>Pezizomycotina</taxon>
        <taxon>Eurotiomycetes</taxon>
        <taxon>Chaetothyriomycetidae</taxon>
        <taxon>Chaetothyriales</taxon>
        <taxon>Trichomeriaceae</taxon>
        <taxon>Lithohypha</taxon>
    </lineage>
</organism>
<keyword evidence="3" id="KW-1185">Reference proteome</keyword>
<proteinExistence type="predicted"/>
<sequence>MSYHYSVPPSHYNKFYDSGYETSSPHSSGEYVQYVPYQYDYSTPVKGHHRKASHTPVSSKVGGWYSPAGSPPPGADRYSYNVSPSKEAYVSYERKRAPGSTKPAATPQPRTTRKPSQPVHVYDGDDVYARDHYVEERQPPKATRTSKHAKKPSTDSYFYFGQEQIYEEQPKARTTRVRRSSTTSKSSPRKERASQKQAPVATQEDATRAGIPAGYSIKNWDPTEEPIILLGSVFDANSLGKWMYDWTVYKCGVSTPMAEMAGDLWLLLIKLAGKMKRAKECVVRIKKGEQREMIYDFIEGGQRIWKLFKQTLKDCEYFMMKAAKTQGSKTLMGKNAGTEFVDSIFGKDRYLETTEGLMNRLRVWTMRFDVNCEDILRRKSVRGDPF</sequence>
<evidence type="ECO:0000313" key="3">
    <source>
        <dbReference type="Proteomes" id="UP001345013"/>
    </source>
</evidence>
<evidence type="ECO:0008006" key="4">
    <source>
        <dbReference type="Google" id="ProtNLM"/>
    </source>
</evidence>
<evidence type="ECO:0000256" key="1">
    <source>
        <dbReference type="SAM" id="MobiDB-lite"/>
    </source>
</evidence>
<feature type="region of interest" description="Disordered" evidence="1">
    <location>
        <begin position="168"/>
        <end position="207"/>
    </location>
</feature>
<feature type="region of interest" description="Disordered" evidence="1">
    <location>
        <begin position="46"/>
        <end position="123"/>
    </location>
</feature>
<reference evidence="2 3" key="1">
    <citation type="submission" date="2023-08" db="EMBL/GenBank/DDBJ databases">
        <title>Black Yeasts Isolated from many extreme environments.</title>
        <authorList>
            <person name="Coleine C."/>
            <person name="Stajich J.E."/>
            <person name="Selbmann L."/>
        </authorList>
    </citation>
    <scope>NUCLEOTIDE SEQUENCE [LARGE SCALE GENOMIC DNA]</scope>
    <source>
        <strain evidence="2 3">CCFEE 5885</strain>
    </source>
</reference>
<gene>
    <name evidence="2" type="ORF">LTR24_008122</name>
</gene>
<evidence type="ECO:0000313" key="2">
    <source>
        <dbReference type="EMBL" id="KAK5081819.1"/>
    </source>
</evidence>